<evidence type="ECO:0000313" key="3">
    <source>
        <dbReference type="Proteomes" id="UP001430953"/>
    </source>
</evidence>
<proteinExistence type="predicted"/>
<sequence length="147" mass="16345">MLWRTEESGNGGSAEADRKNAATLKEGPPAASPRSPRCSDNNAGDKNRSFSLMDLLSRATPASLQSSIGDPSDLPLLRALSRAYVRLQAVFRRRSISAATGTKRRSILRASDDSWIIKSCVTSNTAYRRQNQDYYYNSILRSRKLNF</sequence>
<keyword evidence="3" id="KW-1185">Reference proteome</keyword>
<reference evidence="2 3" key="1">
    <citation type="submission" date="2023-03" db="EMBL/GenBank/DDBJ databases">
        <title>High recombination rates correlate with genetic variation in Cardiocondyla obscurior ants.</title>
        <authorList>
            <person name="Errbii M."/>
        </authorList>
    </citation>
    <scope>NUCLEOTIDE SEQUENCE [LARGE SCALE GENOMIC DNA]</scope>
    <source>
        <strain evidence="2">Alpha-2009</strain>
        <tissue evidence="2">Whole body</tissue>
    </source>
</reference>
<dbReference type="EMBL" id="JADYXP020000007">
    <property type="protein sequence ID" value="KAL0120004.1"/>
    <property type="molecule type" value="Genomic_DNA"/>
</dbReference>
<dbReference type="AlphaFoldDB" id="A0AAW2FY30"/>
<comment type="caution">
    <text evidence="2">The sequence shown here is derived from an EMBL/GenBank/DDBJ whole genome shotgun (WGS) entry which is preliminary data.</text>
</comment>
<evidence type="ECO:0000256" key="1">
    <source>
        <dbReference type="SAM" id="MobiDB-lite"/>
    </source>
</evidence>
<organism evidence="2 3">
    <name type="scientific">Cardiocondyla obscurior</name>
    <dbReference type="NCBI Taxonomy" id="286306"/>
    <lineage>
        <taxon>Eukaryota</taxon>
        <taxon>Metazoa</taxon>
        <taxon>Ecdysozoa</taxon>
        <taxon>Arthropoda</taxon>
        <taxon>Hexapoda</taxon>
        <taxon>Insecta</taxon>
        <taxon>Pterygota</taxon>
        <taxon>Neoptera</taxon>
        <taxon>Endopterygota</taxon>
        <taxon>Hymenoptera</taxon>
        <taxon>Apocrita</taxon>
        <taxon>Aculeata</taxon>
        <taxon>Formicoidea</taxon>
        <taxon>Formicidae</taxon>
        <taxon>Myrmicinae</taxon>
        <taxon>Cardiocondyla</taxon>
    </lineage>
</organism>
<name>A0AAW2FY30_9HYME</name>
<evidence type="ECO:0000313" key="2">
    <source>
        <dbReference type="EMBL" id="KAL0120004.1"/>
    </source>
</evidence>
<feature type="region of interest" description="Disordered" evidence="1">
    <location>
        <begin position="1"/>
        <end position="46"/>
    </location>
</feature>
<gene>
    <name evidence="2" type="ORF">PUN28_007992</name>
</gene>
<accession>A0AAW2FY30</accession>
<dbReference type="Proteomes" id="UP001430953">
    <property type="component" value="Unassembled WGS sequence"/>
</dbReference>
<protein>
    <submittedName>
        <fullName evidence="2">Uncharacterized protein</fullName>
    </submittedName>
</protein>